<evidence type="ECO:0000313" key="1">
    <source>
        <dbReference type="EMBL" id="SJM90440.1"/>
    </source>
</evidence>
<sequence>MRANCCVCKKKLTLFSIHKHYLSQKDESVISALAVLAQSPSLKKRG</sequence>
<reference evidence="2" key="1">
    <citation type="submission" date="2017-02" db="EMBL/GenBank/DDBJ databases">
        <authorList>
            <person name="Daims H."/>
        </authorList>
    </citation>
    <scope>NUCLEOTIDE SEQUENCE [LARGE SCALE GENOMIC DNA]</scope>
</reference>
<dbReference type="EMBL" id="FUKI01000052">
    <property type="protein sequence ID" value="SJM90440.1"/>
    <property type="molecule type" value="Genomic_DNA"/>
</dbReference>
<organism evidence="1 2">
    <name type="scientific">Crenothrix polyspora</name>
    <dbReference type="NCBI Taxonomy" id="360316"/>
    <lineage>
        <taxon>Bacteria</taxon>
        <taxon>Pseudomonadati</taxon>
        <taxon>Pseudomonadota</taxon>
        <taxon>Gammaproteobacteria</taxon>
        <taxon>Methylococcales</taxon>
        <taxon>Crenotrichaceae</taxon>
        <taxon>Crenothrix</taxon>
    </lineage>
</organism>
<name>A0A1R4H306_9GAMM</name>
<proteinExistence type="predicted"/>
<protein>
    <submittedName>
        <fullName evidence="1">Uncharacterized protein</fullName>
    </submittedName>
</protein>
<evidence type="ECO:0000313" key="2">
    <source>
        <dbReference type="Proteomes" id="UP000195667"/>
    </source>
</evidence>
<dbReference type="AlphaFoldDB" id="A0A1R4H306"/>
<dbReference type="Proteomes" id="UP000195667">
    <property type="component" value="Unassembled WGS sequence"/>
</dbReference>
<keyword evidence="2" id="KW-1185">Reference proteome</keyword>
<accession>A0A1R4H306</accession>
<gene>
    <name evidence="1" type="ORF">CRENPOLYSF1_1450002</name>
</gene>